<dbReference type="Gene3D" id="2.30.30.40">
    <property type="entry name" value="SH3 Domains"/>
    <property type="match status" value="1"/>
</dbReference>
<feature type="transmembrane region" description="Helical" evidence="1">
    <location>
        <begin position="260"/>
        <end position="283"/>
    </location>
</feature>
<feature type="transmembrane region" description="Helical" evidence="1">
    <location>
        <begin position="227"/>
        <end position="248"/>
    </location>
</feature>
<dbReference type="Proteomes" id="UP001237207">
    <property type="component" value="Unassembled WGS sequence"/>
</dbReference>
<feature type="transmembrane region" description="Helical" evidence="1">
    <location>
        <begin position="175"/>
        <end position="197"/>
    </location>
</feature>
<gene>
    <name evidence="2" type="ORF">J2S13_001690</name>
</gene>
<keyword evidence="1" id="KW-0472">Membrane</keyword>
<dbReference type="EMBL" id="JAUSUC010000017">
    <property type="protein sequence ID" value="MDQ0215290.1"/>
    <property type="molecule type" value="Genomic_DNA"/>
</dbReference>
<sequence length="419" mass="48544">MQNETKEFLTLLSQLTEDDPRVVDLYRQRIVESSLFQAVNRYDDELLFISPRAIQLKERLQQLHFEHTTITELNKVNDEMNELYEQLESLCTYSEEQIRQGLYNIDVIHRQLLDKLKTEDKDLYTKIQLLLESKENPPADSFRQYLRKNRNEKIRNEYFRIRSSKMQIEDDRRALMFKGLGTAIGAFFGLLLSNLFIGLEMPIFVLIVILFFLRSIWRVDWLKNISLLLLTSLLGMFIGLTIYQLIHLGEWRDYSSLQTLYMNGLGVIIGGFTGYMIVSKRIFLSSKEKSIPLPSILQIADRRFQILAIVCTVYGFLWISAVHGNMTIFEHIDNKVANLFHLNGSHLSKGKVEVTAYHANLRTEPVVQPSTLYSSAEKGTVLEFVETKSVDGTTWYKVKVDSGNTFAWISGKTVQLLTQ</sequence>
<reference evidence="2" key="1">
    <citation type="submission" date="2023-07" db="EMBL/GenBank/DDBJ databases">
        <title>Genomic Encyclopedia of Type Strains, Phase IV (KMG-IV): sequencing the most valuable type-strain genomes for metagenomic binning, comparative biology and taxonomic classification.</title>
        <authorList>
            <person name="Goeker M."/>
        </authorList>
    </citation>
    <scope>NUCLEOTIDE SEQUENCE</scope>
    <source>
        <strain evidence="2">DSM 23947</strain>
    </source>
</reference>
<keyword evidence="1" id="KW-1133">Transmembrane helix</keyword>
<accession>A0AAJ1SYR6</accession>
<feature type="transmembrane region" description="Helical" evidence="1">
    <location>
        <begin position="304"/>
        <end position="321"/>
    </location>
</feature>
<feature type="transmembrane region" description="Helical" evidence="1">
    <location>
        <begin position="203"/>
        <end position="220"/>
    </location>
</feature>
<evidence type="ECO:0000256" key="1">
    <source>
        <dbReference type="SAM" id="Phobius"/>
    </source>
</evidence>
<evidence type="ECO:0008006" key="4">
    <source>
        <dbReference type="Google" id="ProtNLM"/>
    </source>
</evidence>
<organism evidence="2 3">
    <name type="scientific">Oikeobacillus pervagus</name>
    <dbReference type="NCBI Taxonomy" id="1325931"/>
    <lineage>
        <taxon>Bacteria</taxon>
        <taxon>Bacillati</taxon>
        <taxon>Bacillota</taxon>
        <taxon>Bacilli</taxon>
        <taxon>Bacillales</taxon>
        <taxon>Bacillaceae</taxon>
        <taxon>Oikeobacillus</taxon>
    </lineage>
</organism>
<proteinExistence type="predicted"/>
<evidence type="ECO:0000313" key="3">
    <source>
        <dbReference type="Proteomes" id="UP001237207"/>
    </source>
</evidence>
<comment type="caution">
    <text evidence="2">The sequence shown here is derived from an EMBL/GenBank/DDBJ whole genome shotgun (WGS) entry which is preliminary data.</text>
</comment>
<dbReference type="AlphaFoldDB" id="A0AAJ1SYR6"/>
<keyword evidence="1" id="KW-0812">Transmembrane</keyword>
<dbReference type="RefSeq" id="WP_307257286.1">
    <property type="nucleotide sequence ID" value="NZ_JAUSUC010000017.1"/>
</dbReference>
<name>A0AAJ1SYR6_9BACI</name>
<keyword evidence="3" id="KW-1185">Reference proteome</keyword>
<evidence type="ECO:0000313" key="2">
    <source>
        <dbReference type="EMBL" id="MDQ0215290.1"/>
    </source>
</evidence>
<protein>
    <recommendedName>
        <fullName evidence="4">SH3b domain-containing protein</fullName>
    </recommendedName>
</protein>